<dbReference type="Proteomes" id="UP000287547">
    <property type="component" value="Unassembled WGS sequence"/>
</dbReference>
<accession>A0A428ZUE3</accession>
<dbReference type="InterPro" id="IPR005133">
    <property type="entry name" value="PhaG_MnhG_YufB"/>
</dbReference>
<name>A0A428ZUE3_KIBAR</name>
<keyword evidence="1" id="KW-0472">Membrane</keyword>
<feature type="transmembrane region" description="Helical" evidence="1">
    <location>
        <begin position="44"/>
        <end position="71"/>
    </location>
</feature>
<sequence length="91" mass="9260">MSIALVFLGTLVTVLSVLSALRLRPAVARLHTLTPITSLGSPLIGAGVVIANGWSLTSVTVLAIAVLMAVTGPALSAATARLTAQEEPRDD</sequence>
<proteinExistence type="predicted"/>
<dbReference type="GO" id="GO:0098662">
    <property type="term" value="P:inorganic cation transmembrane transport"/>
    <property type="evidence" value="ECO:0007669"/>
    <property type="project" value="InterPro"/>
</dbReference>
<organism evidence="2 3">
    <name type="scientific">Kibdelosporangium aridum</name>
    <dbReference type="NCBI Taxonomy" id="2030"/>
    <lineage>
        <taxon>Bacteria</taxon>
        <taxon>Bacillati</taxon>
        <taxon>Actinomycetota</taxon>
        <taxon>Actinomycetes</taxon>
        <taxon>Pseudonocardiales</taxon>
        <taxon>Pseudonocardiaceae</taxon>
        <taxon>Kibdelosporangium</taxon>
    </lineage>
</organism>
<evidence type="ECO:0000313" key="2">
    <source>
        <dbReference type="EMBL" id="RSM91622.1"/>
    </source>
</evidence>
<gene>
    <name evidence="2" type="ORF">DMH04_01175</name>
</gene>
<comment type="caution">
    <text evidence="2">The sequence shown here is derived from an EMBL/GenBank/DDBJ whole genome shotgun (WGS) entry which is preliminary data.</text>
</comment>
<dbReference type="Pfam" id="PF03334">
    <property type="entry name" value="PhaG_MnhG_YufB"/>
    <property type="match status" value="1"/>
</dbReference>
<keyword evidence="1" id="KW-0812">Transmembrane</keyword>
<dbReference type="EMBL" id="QHKI01000001">
    <property type="protein sequence ID" value="RSM91622.1"/>
    <property type="molecule type" value="Genomic_DNA"/>
</dbReference>
<keyword evidence="1" id="KW-1133">Transmembrane helix</keyword>
<protein>
    <submittedName>
        <fullName evidence="2">Uncharacterized protein</fullName>
    </submittedName>
</protein>
<dbReference type="GO" id="GO:0015297">
    <property type="term" value="F:antiporter activity"/>
    <property type="evidence" value="ECO:0007669"/>
    <property type="project" value="InterPro"/>
</dbReference>
<evidence type="ECO:0000256" key="1">
    <source>
        <dbReference type="SAM" id="Phobius"/>
    </source>
</evidence>
<dbReference type="RefSeq" id="WP_037260384.1">
    <property type="nucleotide sequence ID" value="NZ_QHKI01000001.1"/>
</dbReference>
<reference evidence="2 3" key="1">
    <citation type="submission" date="2018-05" db="EMBL/GenBank/DDBJ databases">
        <title>Evolution of GPA BGCs.</title>
        <authorList>
            <person name="Waglechner N."/>
            <person name="Wright G.D."/>
        </authorList>
    </citation>
    <scope>NUCLEOTIDE SEQUENCE [LARGE SCALE GENOMIC DNA]</scope>
    <source>
        <strain evidence="2 3">A82846</strain>
    </source>
</reference>
<evidence type="ECO:0000313" key="3">
    <source>
        <dbReference type="Proteomes" id="UP000287547"/>
    </source>
</evidence>
<dbReference type="AlphaFoldDB" id="A0A428ZUE3"/>
<dbReference type="OrthoDB" id="3700460at2"/>